<dbReference type="Proteomes" id="UP001211249">
    <property type="component" value="Unassembled WGS sequence"/>
</dbReference>
<comment type="caution">
    <text evidence="1">The sequence shown here is derived from an EMBL/GenBank/DDBJ whole genome shotgun (WGS) entry which is preliminary data.</text>
</comment>
<gene>
    <name evidence="1" type="ORF">PN451_07560</name>
</gene>
<name>A0ABT5AEH1_9CYAN</name>
<keyword evidence="2" id="KW-1185">Reference proteome</keyword>
<dbReference type="RefSeq" id="WP_271795590.1">
    <property type="nucleotide sequence ID" value="NZ_JAQMUC010000040.1"/>
</dbReference>
<protein>
    <submittedName>
        <fullName evidence="1">Uncharacterized protein</fullName>
    </submittedName>
</protein>
<proteinExistence type="predicted"/>
<sequence length="98" mass="11731">MLEDIIISQDFHWKSYINNPPELDFQEAKIFFRGKEALKDLHRKAYQYLKVEHLEYDRFCKELILPELSKNTNSLIVQELGIMLRPYFQQAANLTVIK</sequence>
<reference evidence="1 2" key="1">
    <citation type="submission" date="2023-01" db="EMBL/GenBank/DDBJ databases">
        <title>Genomes from the Australian National Cyanobacteria Reference Collection.</title>
        <authorList>
            <person name="Willis A."/>
            <person name="Lee E.M.F."/>
        </authorList>
    </citation>
    <scope>NUCLEOTIDE SEQUENCE [LARGE SCALE GENOMIC DNA]</scope>
    <source>
        <strain evidence="1 2">CS-1226</strain>
    </source>
</reference>
<evidence type="ECO:0000313" key="1">
    <source>
        <dbReference type="EMBL" id="MDB9535696.1"/>
    </source>
</evidence>
<organism evidence="1 2">
    <name type="scientific">Dolichospermum planctonicum CS-1226</name>
    <dbReference type="NCBI Taxonomy" id="3021751"/>
    <lineage>
        <taxon>Bacteria</taxon>
        <taxon>Bacillati</taxon>
        <taxon>Cyanobacteriota</taxon>
        <taxon>Cyanophyceae</taxon>
        <taxon>Nostocales</taxon>
        <taxon>Aphanizomenonaceae</taxon>
        <taxon>Dolichospermum</taxon>
        <taxon>Dolichospermum planctonicum</taxon>
    </lineage>
</organism>
<dbReference type="EMBL" id="JAQMUC010000040">
    <property type="protein sequence ID" value="MDB9535696.1"/>
    <property type="molecule type" value="Genomic_DNA"/>
</dbReference>
<accession>A0ABT5AEH1</accession>
<evidence type="ECO:0000313" key="2">
    <source>
        <dbReference type="Proteomes" id="UP001211249"/>
    </source>
</evidence>